<sequence length="91" mass="11113">MIIYSVVVLVTLARILNNKRHARKDECKFNSYEVALDALNVTIWECYENKFFVSNKLRDILHTNREIKCFQDFYFFICRRMQNIYKVFFTI</sequence>
<comment type="caution">
    <text evidence="1">The sequence shown here is derived from an EMBL/GenBank/DDBJ whole genome shotgun (WGS) entry which is preliminary data.</text>
</comment>
<reference evidence="1 2" key="1">
    <citation type="submission" date="2020-08" db="EMBL/GenBank/DDBJ databases">
        <title>A Genomic Blueprint of the Chicken Gut Microbiome.</title>
        <authorList>
            <person name="Gilroy R."/>
            <person name="Ravi A."/>
            <person name="Getino M."/>
            <person name="Pursley I."/>
            <person name="Horton D.L."/>
            <person name="Alikhan N.-F."/>
            <person name="Baker D."/>
            <person name="Gharbi K."/>
            <person name="Hall N."/>
            <person name="Watson M."/>
            <person name="Adriaenssens E.M."/>
            <person name="Foster-Nyarko E."/>
            <person name="Jarju S."/>
            <person name="Secka A."/>
            <person name="Antonio M."/>
            <person name="Oren A."/>
            <person name="Chaudhuri R."/>
            <person name="La Ragione R.M."/>
            <person name="Hildebrand F."/>
            <person name="Pallen M.J."/>
        </authorList>
    </citation>
    <scope>NUCLEOTIDE SEQUENCE [LARGE SCALE GENOMIC DNA]</scope>
    <source>
        <strain evidence="1 2">Sa3CVN1</strain>
    </source>
</reference>
<proteinExistence type="predicted"/>
<dbReference type="RefSeq" id="WP_191769640.1">
    <property type="nucleotide sequence ID" value="NZ_JACSRA010000028.1"/>
</dbReference>
<dbReference type="Proteomes" id="UP000627781">
    <property type="component" value="Unassembled WGS sequence"/>
</dbReference>
<organism evidence="1 2">
    <name type="scientific">Clostridium cibarium</name>
    <dbReference type="NCBI Taxonomy" id="2762247"/>
    <lineage>
        <taxon>Bacteria</taxon>
        <taxon>Bacillati</taxon>
        <taxon>Bacillota</taxon>
        <taxon>Clostridia</taxon>
        <taxon>Eubacteriales</taxon>
        <taxon>Clostridiaceae</taxon>
        <taxon>Clostridium</taxon>
    </lineage>
</organism>
<keyword evidence="2" id="KW-1185">Reference proteome</keyword>
<name>A0ABR8PX60_9CLOT</name>
<dbReference type="EMBL" id="JACSRA010000028">
    <property type="protein sequence ID" value="MBD7912762.1"/>
    <property type="molecule type" value="Genomic_DNA"/>
</dbReference>
<evidence type="ECO:0000313" key="1">
    <source>
        <dbReference type="EMBL" id="MBD7912762.1"/>
    </source>
</evidence>
<gene>
    <name evidence="1" type="ORF">H9661_15530</name>
</gene>
<protein>
    <submittedName>
        <fullName evidence="1">Uncharacterized protein</fullName>
    </submittedName>
</protein>
<evidence type="ECO:0000313" key="2">
    <source>
        <dbReference type="Proteomes" id="UP000627781"/>
    </source>
</evidence>
<accession>A0ABR8PX60</accession>